<evidence type="ECO:0000313" key="4">
    <source>
        <dbReference type="Proteomes" id="UP000009022"/>
    </source>
</evidence>
<evidence type="ECO:0000313" key="3">
    <source>
        <dbReference type="EMBL" id="EDV23243.1"/>
    </source>
</evidence>
<dbReference type="HOGENOM" id="CLU_033298_0_1_1"/>
<dbReference type="GeneID" id="6755681"/>
<dbReference type="CTD" id="6755681"/>
<keyword evidence="2" id="KW-0812">Transmembrane</keyword>
<dbReference type="InParanoid" id="B3S1K5"/>
<dbReference type="OrthoDB" id="2016540at2759"/>
<feature type="transmembrane region" description="Helical" evidence="2">
    <location>
        <begin position="366"/>
        <end position="387"/>
    </location>
</feature>
<keyword evidence="2" id="KW-1133">Transmembrane helix</keyword>
<protein>
    <recommendedName>
        <fullName evidence="5">Vacuole membrane protein 1</fullName>
    </recommendedName>
</protein>
<sequence length="405" mass="46405">MSSTYAPIETKDHNGKVPPSPFLTRSQEEREELHREREKRAEIVLWRKPLVTLSYFFRELFIDIRHQSNRLVYHNRKKFSAIGLMIFSLFLLYLIDGEHQQYYVAAQKQIFWCFYWIGLGVLSSIGLGTGLHTFILYLGPHIARVTLAAWECGSVDFPEPPYPNDIICPDEEGDKNLLTLWTIMGKVRLESMMWGLGTAVGELPPYFMARAARLSGSEIDMDDEEIEEMEAMLASENKDVMTRVKKAVHNLVQKAGFFGILLCASIPNPLFDLAGITCGHFLVPFWTFFGATAIGKAIVKMHIQKLLVIVTFSNHHVESLTEIIGNIPHVGNTLKKPFVDYIDHQKHKLHREENSMDSPSNLVTQLYSVLVIFMVSFFALSIVNSMAQKYAKRLDDERRYKVKDK</sequence>
<dbReference type="GO" id="GO:0000045">
    <property type="term" value="P:autophagosome assembly"/>
    <property type="evidence" value="ECO:0000318"/>
    <property type="project" value="GO_Central"/>
</dbReference>
<gene>
    <name evidence="3" type="ORF">TRIADDRAFT_27759</name>
</gene>
<feature type="transmembrane region" description="Helical" evidence="2">
    <location>
        <begin position="79"/>
        <end position="95"/>
    </location>
</feature>
<dbReference type="OMA" id="EEPYDKR"/>
<name>B3S1K5_TRIAD</name>
<dbReference type="GO" id="GO:0007030">
    <property type="term" value="P:Golgi organization"/>
    <property type="evidence" value="ECO:0000318"/>
    <property type="project" value="GO_Central"/>
</dbReference>
<dbReference type="EMBL" id="DS985247">
    <property type="protein sequence ID" value="EDV23243.1"/>
    <property type="molecule type" value="Genomic_DNA"/>
</dbReference>
<dbReference type="GO" id="GO:0016020">
    <property type="term" value="C:membrane"/>
    <property type="evidence" value="ECO:0000318"/>
    <property type="project" value="GO_Central"/>
</dbReference>
<feature type="transmembrane region" description="Helical" evidence="2">
    <location>
        <begin position="251"/>
        <end position="267"/>
    </location>
</feature>
<feature type="region of interest" description="Disordered" evidence="1">
    <location>
        <begin position="1"/>
        <end position="22"/>
    </location>
</feature>
<dbReference type="AlphaFoldDB" id="B3S1K5"/>
<dbReference type="PhylomeDB" id="B3S1K5"/>
<evidence type="ECO:0008006" key="5">
    <source>
        <dbReference type="Google" id="ProtNLM"/>
    </source>
</evidence>
<organism evidence="3 4">
    <name type="scientific">Trichoplax adhaerens</name>
    <name type="common">Trichoplax reptans</name>
    <dbReference type="NCBI Taxonomy" id="10228"/>
    <lineage>
        <taxon>Eukaryota</taxon>
        <taxon>Metazoa</taxon>
        <taxon>Placozoa</taxon>
        <taxon>Uniplacotomia</taxon>
        <taxon>Trichoplacea</taxon>
        <taxon>Trichoplacidae</taxon>
        <taxon>Trichoplax</taxon>
    </lineage>
</organism>
<accession>B3S1K5</accession>
<feature type="transmembrane region" description="Helical" evidence="2">
    <location>
        <begin position="115"/>
        <end position="138"/>
    </location>
</feature>
<evidence type="ECO:0000256" key="2">
    <source>
        <dbReference type="SAM" id="Phobius"/>
    </source>
</evidence>
<dbReference type="GO" id="GO:0005783">
    <property type="term" value="C:endoplasmic reticulum"/>
    <property type="evidence" value="ECO:0000318"/>
    <property type="project" value="GO_Central"/>
</dbReference>
<dbReference type="Proteomes" id="UP000009022">
    <property type="component" value="Unassembled WGS sequence"/>
</dbReference>
<keyword evidence="2" id="KW-0472">Membrane</keyword>
<proteinExistence type="predicted"/>
<dbReference type="STRING" id="10228.B3S1K5"/>
<dbReference type="KEGG" id="tad:TRIADDRAFT_27759"/>
<keyword evidence="4" id="KW-1185">Reference proteome</keyword>
<dbReference type="RefSeq" id="XP_002114153.1">
    <property type="nucleotide sequence ID" value="XM_002114117.1"/>
</dbReference>
<evidence type="ECO:0000256" key="1">
    <source>
        <dbReference type="SAM" id="MobiDB-lite"/>
    </source>
</evidence>
<dbReference type="FunCoup" id="B3S1K5">
    <property type="interactions" value="1250"/>
</dbReference>
<dbReference type="eggNOG" id="KOG1109">
    <property type="taxonomic scope" value="Eukaryota"/>
</dbReference>
<dbReference type="GO" id="GO:0012505">
    <property type="term" value="C:endomembrane system"/>
    <property type="evidence" value="ECO:0000318"/>
    <property type="project" value="GO_Central"/>
</dbReference>
<reference evidence="3 4" key="1">
    <citation type="journal article" date="2008" name="Nature">
        <title>The Trichoplax genome and the nature of placozoans.</title>
        <authorList>
            <person name="Srivastava M."/>
            <person name="Begovic E."/>
            <person name="Chapman J."/>
            <person name="Putnam N.H."/>
            <person name="Hellsten U."/>
            <person name="Kawashima T."/>
            <person name="Kuo A."/>
            <person name="Mitros T."/>
            <person name="Salamov A."/>
            <person name="Carpenter M.L."/>
            <person name="Signorovitch A.Y."/>
            <person name="Moreno M.A."/>
            <person name="Kamm K."/>
            <person name="Grimwood J."/>
            <person name="Schmutz J."/>
            <person name="Shapiro H."/>
            <person name="Grigoriev I.V."/>
            <person name="Buss L.W."/>
            <person name="Schierwater B."/>
            <person name="Dellaporta S.L."/>
            <person name="Rokhsar D.S."/>
        </authorList>
    </citation>
    <scope>NUCLEOTIDE SEQUENCE [LARGE SCALE GENOMIC DNA]</scope>
    <source>
        <strain evidence="3 4">Grell-BS-1999</strain>
    </source>
</reference>